<protein>
    <submittedName>
        <fullName evidence="3">Uncharacterized conserved protein</fullName>
    </submittedName>
</protein>
<dbReference type="OrthoDB" id="668782at2"/>
<comment type="similarity">
    <text evidence="1">Belongs to the YciI family.</text>
</comment>
<dbReference type="PANTHER" id="PTHR35174">
    <property type="entry name" value="BLL7171 PROTEIN-RELATED"/>
    <property type="match status" value="1"/>
</dbReference>
<dbReference type="SUPFAM" id="SSF54909">
    <property type="entry name" value="Dimeric alpha+beta barrel"/>
    <property type="match status" value="1"/>
</dbReference>
<organism evidence="3 4">
    <name type="scientific">Amycolatopsis marina</name>
    <dbReference type="NCBI Taxonomy" id="490629"/>
    <lineage>
        <taxon>Bacteria</taxon>
        <taxon>Bacillati</taxon>
        <taxon>Actinomycetota</taxon>
        <taxon>Actinomycetes</taxon>
        <taxon>Pseudonocardiales</taxon>
        <taxon>Pseudonocardiaceae</taxon>
        <taxon>Amycolatopsis</taxon>
    </lineage>
</organism>
<dbReference type="AlphaFoldDB" id="A0A1I0YL67"/>
<name>A0A1I0YL67_9PSEU</name>
<dbReference type="InterPro" id="IPR005545">
    <property type="entry name" value="YCII"/>
</dbReference>
<feature type="domain" description="YCII-related" evidence="2">
    <location>
        <begin position="1"/>
        <end position="115"/>
    </location>
</feature>
<evidence type="ECO:0000259" key="2">
    <source>
        <dbReference type="Pfam" id="PF03795"/>
    </source>
</evidence>
<dbReference type="InterPro" id="IPR011008">
    <property type="entry name" value="Dimeric_a/b-barrel"/>
</dbReference>
<keyword evidence="4" id="KW-1185">Reference proteome</keyword>
<dbReference type="PANTHER" id="PTHR35174:SF3">
    <property type="entry name" value="BLL7171 PROTEIN"/>
    <property type="match status" value="1"/>
</dbReference>
<dbReference type="Pfam" id="PF03795">
    <property type="entry name" value="YCII"/>
    <property type="match status" value="1"/>
</dbReference>
<dbReference type="Proteomes" id="UP000243799">
    <property type="component" value="Unassembled WGS sequence"/>
</dbReference>
<dbReference type="Gene3D" id="3.30.70.1060">
    <property type="entry name" value="Dimeric alpha+beta barrel"/>
    <property type="match status" value="1"/>
</dbReference>
<evidence type="ECO:0000313" key="3">
    <source>
        <dbReference type="EMBL" id="SFB14064.1"/>
    </source>
</evidence>
<dbReference type="EMBL" id="FOKG01000005">
    <property type="protein sequence ID" value="SFB14064.1"/>
    <property type="molecule type" value="Genomic_DNA"/>
</dbReference>
<sequence length="120" mass="13252">MKYLILIYSNPETWDSLSAEQRQRVSREHDALDRELGESGELVGSEALAERSQTKTVRARAGSPVVTDGPFAEAKEQLAGFYLLDCESVERAVEIAGRLPDIELCAVEVRPVMDLAGLEM</sequence>
<reference evidence="4" key="1">
    <citation type="submission" date="2016-10" db="EMBL/GenBank/DDBJ databases">
        <authorList>
            <person name="Varghese N."/>
            <person name="Submissions S."/>
        </authorList>
    </citation>
    <scope>NUCLEOTIDE SEQUENCE [LARGE SCALE GENOMIC DNA]</scope>
    <source>
        <strain evidence="4">CGMCC 4.3568</strain>
    </source>
</reference>
<accession>A0A1I0YL67</accession>
<dbReference type="STRING" id="490629.SAMN05216266_105177"/>
<evidence type="ECO:0000256" key="1">
    <source>
        <dbReference type="ARBA" id="ARBA00007689"/>
    </source>
</evidence>
<evidence type="ECO:0000313" key="4">
    <source>
        <dbReference type="Proteomes" id="UP000243799"/>
    </source>
</evidence>
<proteinExistence type="inferred from homology"/>
<gene>
    <name evidence="3" type="ORF">SAMN05216266_105177</name>
</gene>
<dbReference type="RefSeq" id="WP_091672425.1">
    <property type="nucleotide sequence ID" value="NZ_FOKG01000005.1"/>
</dbReference>